<feature type="compositionally biased region" description="Low complexity" evidence="3">
    <location>
        <begin position="875"/>
        <end position="886"/>
    </location>
</feature>
<feature type="compositionally biased region" description="Low complexity" evidence="3">
    <location>
        <begin position="53"/>
        <end position="84"/>
    </location>
</feature>
<gene>
    <name evidence="5" type="ORF">FA09DRAFT_330184</name>
</gene>
<name>A0A316ZCL5_9BASI</name>
<feature type="region of interest" description="Disordered" evidence="3">
    <location>
        <begin position="726"/>
        <end position="934"/>
    </location>
</feature>
<feature type="compositionally biased region" description="Polar residues" evidence="3">
    <location>
        <begin position="781"/>
        <end position="806"/>
    </location>
</feature>
<feature type="compositionally biased region" description="Polar residues" evidence="3">
    <location>
        <begin position="820"/>
        <end position="845"/>
    </location>
</feature>
<dbReference type="Pfam" id="PF24064">
    <property type="entry name" value="HTH_NPRL3"/>
    <property type="match status" value="1"/>
</dbReference>
<comment type="subcellular location">
    <subcellularLocation>
        <location evidence="2">Vacuole membrane</location>
        <topology evidence="2">Peripheral membrane protein</topology>
    </subcellularLocation>
</comment>
<dbReference type="GO" id="GO:0034198">
    <property type="term" value="P:cellular response to amino acid starvation"/>
    <property type="evidence" value="ECO:0007669"/>
    <property type="project" value="TreeGrafter"/>
</dbReference>
<feature type="compositionally biased region" description="Gly residues" evidence="3">
    <location>
        <begin position="962"/>
        <end position="981"/>
    </location>
</feature>
<dbReference type="AlphaFoldDB" id="A0A316ZCL5"/>
<sequence>MAPPPPSPLLAVLLTVESYRGATLVFRWPPAPSLFKRHSRVTYWRGGGGGGDAASNAANGARGGRSRATSGGAAGPHAAAPASAWDMARDRAMREEQGGSATDTSASDDAFSGASDLDVDFDADDGDADTDARSATDDGTGAGDDDASVSSDLGPVPPPSSFRSRLGSSSLLAGPGSGGGRSRSRPAPLRDPTAVPPSTDRAAASASRTRRARRAYDSYLGYEETFLAQLLSPRPDGCHRKFELVVDDIAFVGHPVCVGADGRWDTAPQGDGPVADEPSGPRGRAGAPRSAASRASSPAGLGRMSAAAQAGLAAGGSSSASSSSSNSRGVSAFHLVLVLDRPDPTAGTPQLDISAWCRLYHDAVAFKLTAALWEEERRDSYVSRESARLAALKETARDRGDTFKSYLATSLRTSSLARLMRALQTSLAQGANAFVSVNDNIDAHLQLPPILRDPARLSRMREVETCLDFNDPLLAPGAGGRWAGSSDPWEEATRTTGPMLLPWKTLLVFGRGHDRRQLGSSSHSSDEDDPEDDEDDSDGAREGGIEVWARRFTNLLKPTLSGIPTFAELADLLGWDLHDDVYPMVRHLIYYREARVVDVPRVHSTYAVSPLFDLGDLRFLAHGWHRSFPTLPSLPVFLAMLSASLRPFAVHFSRAERQTALDALVWLLRHDVVVQMHVRLRLIATEAVKRTAARKRAEERAARRERRILAEQRRIKRDQRRAAAVREAANARAAAENRGAGPGLTASEGTVPRGRSREREATIMAAPQQPRLVETRDKSRTSSFAGSSNAHSPSTRVTGTNVTSRSSELHFERRKVLRSRSPSMLFSRQTLGAGSLTAAPSSLSRPGTPRGRAASLREDVGPDVLDSSAPGSHAGNGFAAAQGAGSSRRRLSRSPSRARMRVTGFGDTEEVHVEDNVDSQPVESRQTSRPQHFGTADAAATLLSRPRTAAAPGSAEAPSLGSGSGGDSLLGSGSGGGGSGGARRSQLGTENLSDDPRRLSLVGEDGEEDVRVEHPVAVSVDLTDDLLADSVLSDDSRSSRAIDQDADDAEREEADSEINEWEWDPVASIIAEPSRASGEENEWITAMVEGHEPWLVNRLFSLLPYLNGRHTIDEIVYREEMRRRELRALLGAFKDDVLTFVHP</sequence>
<dbReference type="GeneID" id="37270044"/>
<dbReference type="GO" id="GO:0005774">
    <property type="term" value="C:vacuolar membrane"/>
    <property type="evidence" value="ECO:0007669"/>
    <property type="project" value="UniProtKB-SubCell"/>
</dbReference>
<dbReference type="OrthoDB" id="18648at2759"/>
<feature type="region of interest" description="Disordered" evidence="3">
    <location>
        <begin position="515"/>
        <end position="540"/>
    </location>
</feature>
<feature type="compositionally biased region" description="Low complexity" evidence="3">
    <location>
        <begin position="198"/>
        <end position="207"/>
    </location>
</feature>
<feature type="compositionally biased region" description="Basic and acidic residues" evidence="3">
    <location>
        <begin position="87"/>
        <end position="97"/>
    </location>
</feature>
<evidence type="ECO:0000256" key="1">
    <source>
        <dbReference type="ARBA" id="ARBA00010546"/>
    </source>
</evidence>
<feature type="domain" description="GATOR1 complex protein NPRL3 C-terminal HTH" evidence="4">
    <location>
        <begin position="1078"/>
        <end position="1137"/>
    </location>
</feature>
<keyword evidence="6" id="KW-1185">Reference proteome</keyword>
<evidence type="ECO:0000313" key="6">
    <source>
        <dbReference type="Proteomes" id="UP000245946"/>
    </source>
</evidence>
<protein>
    <recommendedName>
        <fullName evidence="2">Nitrogen permease regulator 3</fullName>
    </recommendedName>
    <alternativeName>
        <fullName evidence="2">Required for meiotic nuclear division protein 11</fullName>
    </alternativeName>
</protein>
<feature type="compositionally biased region" description="Acidic residues" evidence="3">
    <location>
        <begin position="526"/>
        <end position="537"/>
    </location>
</feature>
<feature type="compositionally biased region" description="Low complexity" evidence="3">
    <location>
        <begin position="278"/>
        <end position="300"/>
    </location>
</feature>
<dbReference type="EMBL" id="KZ819293">
    <property type="protein sequence ID" value="PWN98025.1"/>
    <property type="molecule type" value="Genomic_DNA"/>
</dbReference>
<evidence type="ECO:0000259" key="4">
    <source>
        <dbReference type="Pfam" id="PF24064"/>
    </source>
</evidence>
<evidence type="ECO:0000256" key="2">
    <source>
        <dbReference type="RuleBase" id="RU368069"/>
    </source>
</evidence>
<dbReference type="GO" id="GO:0010508">
    <property type="term" value="P:positive regulation of autophagy"/>
    <property type="evidence" value="ECO:0007669"/>
    <property type="project" value="TreeGrafter"/>
</dbReference>
<feature type="compositionally biased region" description="Low complexity" evidence="3">
    <location>
        <begin position="161"/>
        <end position="174"/>
    </location>
</feature>
<dbReference type="InterPro" id="IPR005365">
    <property type="entry name" value="Npr3"/>
</dbReference>
<dbReference type="PANTHER" id="PTHR13153:SF5">
    <property type="entry name" value="GATOR COMPLEX PROTEIN NPRL3"/>
    <property type="match status" value="1"/>
</dbReference>
<dbReference type="STRING" id="58919.A0A316ZCL5"/>
<organism evidence="5 6">
    <name type="scientific">Tilletiopsis washingtonensis</name>
    <dbReference type="NCBI Taxonomy" id="58919"/>
    <lineage>
        <taxon>Eukaryota</taxon>
        <taxon>Fungi</taxon>
        <taxon>Dikarya</taxon>
        <taxon>Basidiomycota</taxon>
        <taxon>Ustilaginomycotina</taxon>
        <taxon>Exobasidiomycetes</taxon>
        <taxon>Entylomatales</taxon>
        <taxon>Entylomatales incertae sedis</taxon>
        <taxon>Tilletiopsis</taxon>
    </lineage>
</organism>
<keyword evidence="2" id="KW-0469">Meiosis</keyword>
<dbReference type="GO" id="GO:1904262">
    <property type="term" value="P:negative regulation of TORC1 signaling"/>
    <property type="evidence" value="ECO:0007669"/>
    <property type="project" value="TreeGrafter"/>
</dbReference>
<evidence type="ECO:0000313" key="5">
    <source>
        <dbReference type="EMBL" id="PWN98025.1"/>
    </source>
</evidence>
<feature type="compositionally biased region" description="Low complexity" evidence="3">
    <location>
        <begin position="726"/>
        <end position="739"/>
    </location>
</feature>
<feature type="region of interest" description="Disordered" evidence="3">
    <location>
        <begin position="263"/>
        <end position="300"/>
    </location>
</feature>
<dbReference type="InterPro" id="IPR056603">
    <property type="entry name" value="HTH_NPRL3"/>
</dbReference>
<feature type="compositionally biased region" description="Basic residues" evidence="3">
    <location>
        <begin position="887"/>
        <end position="900"/>
    </location>
</feature>
<proteinExistence type="inferred from homology"/>
<keyword evidence="2" id="KW-0732">Signal</keyword>
<feature type="compositionally biased region" description="Acidic residues" evidence="3">
    <location>
        <begin position="117"/>
        <end position="129"/>
    </location>
</feature>
<feature type="region of interest" description="Disordered" evidence="3">
    <location>
        <begin position="947"/>
        <end position="1016"/>
    </location>
</feature>
<reference evidence="5 6" key="1">
    <citation type="journal article" date="2018" name="Mol. Biol. Evol.">
        <title>Broad Genomic Sampling Reveals a Smut Pathogenic Ancestry of the Fungal Clade Ustilaginomycotina.</title>
        <authorList>
            <person name="Kijpornyongpan T."/>
            <person name="Mondo S.J."/>
            <person name="Barry K."/>
            <person name="Sandor L."/>
            <person name="Lee J."/>
            <person name="Lipzen A."/>
            <person name="Pangilinan J."/>
            <person name="LaButti K."/>
            <person name="Hainaut M."/>
            <person name="Henrissat B."/>
            <person name="Grigoriev I.V."/>
            <person name="Spatafora J.W."/>
            <person name="Aime M.C."/>
        </authorList>
    </citation>
    <scope>NUCLEOTIDE SEQUENCE [LARGE SCALE GENOMIC DNA]</scope>
    <source>
        <strain evidence="5 6">MCA 4186</strain>
    </source>
</reference>
<dbReference type="PANTHER" id="PTHR13153">
    <property type="entry name" value="CGTHBA PROTEIN -14 GENE PROTEIN"/>
    <property type="match status" value="1"/>
</dbReference>
<accession>A0A316ZCL5</accession>
<dbReference type="Pfam" id="PF03666">
    <property type="entry name" value="NPR3"/>
    <property type="match status" value="1"/>
</dbReference>
<dbReference type="GO" id="GO:1990130">
    <property type="term" value="C:GATOR1 complex"/>
    <property type="evidence" value="ECO:0007669"/>
    <property type="project" value="TreeGrafter"/>
</dbReference>
<feature type="compositionally biased region" description="Low complexity" evidence="3">
    <location>
        <begin position="98"/>
        <end position="116"/>
    </location>
</feature>
<comment type="similarity">
    <text evidence="1 2">Belongs to the NPR3 family.</text>
</comment>
<comment type="function">
    <text evidence="2">Mediates inactivation of the TORC1 complex in response to amino acid starvation. Required for meiotic nuclear division.</text>
</comment>
<feature type="compositionally biased region" description="Polar residues" evidence="3">
    <location>
        <begin position="918"/>
        <end position="930"/>
    </location>
</feature>
<dbReference type="RefSeq" id="XP_025598304.1">
    <property type="nucleotide sequence ID" value="XM_025742500.1"/>
</dbReference>
<dbReference type="GO" id="GO:0038202">
    <property type="term" value="P:TORC1 signaling"/>
    <property type="evidence" value="ECO:0007669"/>
    <property type="project" value="TreeGrafter"/>
</dbReference>
<dbReference type="GO" id="GO:0051321">
    <property type="term" value="P:meiotic cell cycle"/>
    <property type="evidence" value="ECO:0007669"/>
    <property type="project" value="UniProtKB-UniRule"/>
</dbReference>
<feature type="region of interest" description="Disordered" evidence="3">
    <location>
        <begin position="48"/>
        <end position="210"/>
    </location>
</feature>
<dbReference type="Proteomes" id="UP000245946">
    <property type="component" value="Unassembled WGS sequence"/>
</dbReference>
<evidence type="ECO:0000256" key="3">
    <source>
        <dbReference type="SAM" id="MobiDB-lite"/>
    </source>
</evidence>